<keyword evidence="5" id="KW-1185">Reference proteome</keyword>
<reference evidence="3" key="1">
    <citation type="journal article" date="2021" name="Proc. Natl. Acad. Sci. U.S.A.">
        <title>Three genomes in the algal genus Volvox reveal the fate of a haploid sex-determining region after a transition to homothallism.</title>
        <authorList>
            <person name="Yamamoto K."/>
            <person name="Hamaji T."/>
            <person name="Kawai-Toyooka H."/>
            <person name="Matsuzaki R."/>
            <person name="Takahashi F."/>
            <person name="Nishimura Y."/>
            <person name="Kawachi M."/>
            <person name="Noguchi H."/>
            <person name="Minakuchi Y."/>
            <person name="Umen J.G."/>
            <person name="Toyoda A."/>
            <person name="Nozaki H."/>
        </authorList>
    </citation>
    <scope>NUCLEOTIDE SEQUENCE</scope>
    <source>
        <strain evidence="3">NIES-3785</strain>
        <strain evidence="2">NIES-3786</strain>
    </source>
</reference>
<evidence type="ECO:0000313" key="4">
    <source>
        <dbReference type="Proteomes" id="UP000722791"/>
    </source>
</evidence>
<feature type="region of interest" description="Disordered" evidence="1">
    <location>
        <begin position="257"/>
        <end position="296"/>
    </location>
</feature>
<comment type="caution">
    <text evidence="3">The sequence shown here is derived from an EMBL/GenBank/DDBJ whole genome shotgun (WGS) entry which is preliminary data.</text>
</comment>
<dbReference type="InterPro" id="IPR050870">
    <property type="entry name" value="FAST_kinase"/>
</dbReference>
<feature type="region of interest" description="Disordered" evidence="1">
    <location>
        <begin position="608"/>
        <end position="639"/>
    </location>
</feature>
<evidence type="ECO:0000313" key="2">
    <source>
        <dbReference type="EMBL" id="GIL83550.1"/>
    </source>
</evidence>
<evidence type="ECO:0008006" key="6">
    <source>
        <dbReference type="Google" id="ProtNLM"/>
    </source>
</evidence>
<dbReference type="GO" id="GO:0035770">
    <property type="term" value="C:ribonucleoprotein granule"/>
    <property type="evidence" value="ECO:0007669"/>
    <property type="project" value="TreeGrafter"/>
</dbReference>
<dbReference type="PANTHER" id="PTHR21228">
    <property type="entry name" value="FAST LEU-RICH DOMAIN-CONTAINING"/>
    <property type="match status" value="1"/>
</dbReference>
<dbReference type="EMBL" id="BNCQ01000020">
    <property type="protein sequence ID" value="GIM05947.1"/>
    <property type="molecule type" value="Genomic_DNA"/>
</dbReference>
<dbReference type="EMBL" id="BNCP01000027">
    <property type="protein sequence ID" value="GIL83550.1"/>
    <property type="molecule type" value="Genomic_DNA"/>
</dbReference>
<dbReference type="Proteomes" id="UP000722791">
    <property type="component" value="Unassembled WGS sequence"/>
</dbReference>
<feature type="compositionally biased region" description="Basic and acidic residues" evidence="1">
    <location>
        <begin position="281"/>
        <end position="294"/>
    </location>
</feature>
<evidence type="ECO:0000256" key="1">
    <source>
        <dbReference type="SAM" id="MobiDB-lite"/>
    </source>
</evidence>
<feature type="region of interest" description="Disordered" evidence="1">
    <location>
        <begin position="853"/>
        <end position="905"/>
    </location>
</feature>
<feature type="compositionally biased region" description="Polar residues" evidence="1">
    <location>
        <begin position="627"/>
        <end position="639"/>
    </location>
</feature>
<dbReference type="GO" id="GO:0044528">
    <property type="term" value="P:regulation of mitochondrial mRNA stability"/>
    <property type="evidence" value="ECO:0007669"/>
    <property type="project" value="TreeGrafter"/>
</dbReference>
<feature type="compositionally biased region" description="Polar residues" evidence="1">
    <location>
        <begin position="855"/>
        <end position="866"/>
    </location>
</feature>
<gene>
    <name evidence="2" type="ORF">Vretifemale_12339</name>
    <name evidence="3" type="ORF">Vretimale_10321</name>
</gene>
<feature type="compositionally biased region" description="Gly residues" evidence="1">
    <location>
        <begin position="888"/>
        <end position="900"/>
    </location>
</feature>
<proteinExistence type="predicted"/>
<protein>
    <recommendedName>
        <fullName evidence="6">RAP domain-containing protein</fullName>
    </recommendedName>
</protein>
<dbReference type="GO" id="GO:0005759">
    <property type="term" value="C:mitochondrial matrix"/>
    <property type="evidence" value="ECO:0007669"/>
    <property type="project" value="TreeGrafter"/>
</dbReference>
<evidence type="ECO:0000313" key="3">
    <source>
        <dbReference type="EMBL" id="GIM05947.1"/>
    </source>
</evidence>
<organism evidence="3 4">
    <name type="scientific">Volvox reticuliferus</name>
    <dbReference type="NCBI Taxonomy" id="1737510"/>
    <lineage>
        <taxon>Eukaryota</taxon>
        <taxon>Viridiplantae</taxon>
        <taxon>Chlorophyta</taxon>
        <taxon>core chlorophytes</taxon>
        <taxon>Chlorophyceae</taxon>
        <taxon>CS clade</taxon>
        <taxon>Chlamydomonadales</taxon>
        <taxon>Volvocaceae</taxon>
        <taxon>Volvox</taxon>
    </lineage>
</organism>
<dbReference type="Proteomes" id="UP000747110">
    <property type="component" value="Unassembled WGS sequence"/>
</dbReference>
<dbReference type="OrthoDB" id="551846at2759"/>
<name>A0A8J4GFA0_9CHLO</name>
<accession>A0A8J4GFA0</accession>
<dbReference type="GO" id="GO:0000963">
    <property type="term" value="P:mitochondrial RNA processing"/>
    <property type="evidence" value="ECO:0007669"/>
    <property type="project" value="TreeGrafter"/>
</dbReference>
<dbReference type="PANTHER" id="PTHR21228:SF40">
    <property type="entry name" value="LD45607P"/>
    <property type="match status" value="1"/>
</dbReference>
<evidence type="ECO:0000313" key="5">
    <source>
        <dbReference type="Proteomes" id="UP000747110"/>
    </source>
</evidence>
<dbReference type="GO" id="GO:0003723">
    <property type="term" value="F:RNA binding"/>
    <property type="evidence" value="ECO:0007669"/>
    <property type="project" value="TreeGrafter"/>
</dbReference>
<sequence>MLQQCGHVHCNGADAYTFKRIQITHVPIRHCHVLVQRVGLRQLSGTFRRQLARCPATTSSSTIATPNSPSGIARTLRDLAKAPIVPRDHLSRAKLDGRIDTLVTQFRLTTADGTLSNNRDLGSIVWSLAKLSTPCCCGHAIALLTVLTAASSSSPASLQSASNQTLCKALYGAALLSRTAAAPITRGSSSSKTPTLPTPWPALLPPARALAEACVPRLASFNMLDTSNVWWAIATLASLSPPPSAVSFGPATPFPSSGGLASSKLQKQLKQQTRQRHPLRKPQEGEEEGSREPRGVFSLPEGLLAGLASAAERHMRTMNGCSTQGMANMLWAASRLGYADERMLAAAVALLKPQVRTLASTDSRAFATSLWALASLRYTASDGLLSAASRPAAAHVGAFDDQSLANLLWAYGTSGVEAPKLFTAAADELARRANRMPIEFLAICMWAFATANHLDPNMMAVVAHSLTGLSLPPSPAVAMGLTAGKRPKRGRQAASGGMASAASAVLGPVGLGAEADWETALAERLVACQGRRTQAIGNLAWAYAALGARHDPLILALAGRAAAMATALNAQELSNVLYSIARLMPCITDTRPDVLEVLLQEIDRRVALGQGQHDQPGSTRRNRRNQLPHQPESSSTKCLASQTDWAVTAQVEQPVMSGLMCHSPYGRPGVGGLSPAQLFNPRDLAMLAWSLAILAPASPTLRRILTAAVASVNISIADAPSTATDKGDAADAGGTELGELQTQPYNLFGLVQLYGANYAACLAAATTGASGGDVNSDKQEPKARVLEMDVTEGDGDGDCSYSESCGDGGCNECGDGGGGGGGGRSDAAAALVRAAAAAMLQAQRAAEAIGGAPASSINECNSNSDGPYTRKAASAAGEEEDGRRRRGGGQGGRGKGGGDTSGQSGVWREMVRFGPLGACPPLFRACRDAWFLNTASTKPSDLQTAVAAVLRNRRLGGGGGGGTIDSSASGSCGGGVAGQTRGVVFVAEEVLTPDRMLRVDLLVQYDGWLVLLEVDGPSHFAVELYGKQVNTSNGDSSSVSRIADATMRGRDGTGTGSNDDDGAVQDDLISATACPTSCGTENEENQCHGDADFSGRVDDGNEEEARLVTASAGKVRSARGDSKLPAAAAVALRRQGLLRPLGDTVLRNRFLAASLGLRAAGFREGGPAVLTHTGANDPWVIESLLVQLPRGEGAKEEDGKGRLASTARSGEGGYGCAGLGMGRDVDAVGSTAGITGTNGSHGGGASDGVSAISSSGSGSGLVRGVALTTLSYADWNAAGNSPRDKWARCLQPLLVRCLG</sequence>